<evidence type="ECO:0000256" key="6">
    <source>
        <dbReference type="ARBA" id="ARBA00038076"/>
    </source>
</evidence>
<feature type="domain" description="ABC3 transporter permease C-terminal" evidence="8">
    <location>
        <begin position="272"/>
        <end position="389"/>
    </location>
</feature>
<dbReference type="STRING" id="580340.Tlie_0274"/>
<reference evidence="10 11" key="2">
    <citation type="journal article" date="2012" name="Stand. Genomic Sci.">
        <title>Genome sequence of the moderately thermophilic, amino-acid-degrading and sulfur-reducing bacterium Thermovirga lienii type strain (Cas60314(T)).</title>
        <authorList>
            <person name="Goker M."/>
            <person name="Saunders E."/>
            <person name="Lapidus A."/>
            <person name="Nolan M."/>
            <person name="Lucas S."/>
            <person name="Hammon N."/>
            <person name="Deshpande S."/>
            <person name="Cheng J.F."/>
            <person name="Han C."/>
            <person name="Tapia R."/>
            <person name="Goodwin L.A."/>
            <person name="Pitluck S."/>
            <person name="Liolios K."/>
            <person name="Mavromatis K."/>
            <person name="Pagani I."/>
            <person name="Ivanova N."/>
            <person name="Mikhailova N."/>
            <person name="Pati A."/>
            <person name="Chen A."/>
            <person name="Palaniappan K."/>
            <person name="Land M."/>
            <person name="Chang Y.J."/>
            <person name="Jeffries C.D."/>
            <person name="Brambilla E.M."/>
            <person name="Rohde M."/>
            <person name="Spring S."/>
            <person name="Detter J.C."/>
            <person name="Woyke T."/>
            <person name="Bristow J."/>
            <person name="Eisen J.A."/>
            <person name="Markowitz V."/>
            <person name="Hugenholtz P."/>
            <person name="Kyrpides N.C."/>
            <person name="Klenk H.P."/>
        </authorList>
    </citation>
    <scope>NUCLEOTIDE SEQUENCE [LARGE SCALE GENOMIC DNA]</scope>
    <source>
        <strain evidence="11">ATCC BAA-1197 / DSM 17291 / Cas60314</strain>
    </source>
</reference>
<keyword evidence="3 7" id="KW-0812">Transmembrane</keyword>
<evidence type="ECO:0000256" key="2">
    <source>
        <dbReference type="ARBA" id="ARBA00022475"/>
    </source>
</evidence>
<dbReference type="InterPro" id="IPR025857">
    <property type="entry name" value="MacB_PCD"/>
</dbReference>
<reference evidence="11" key="1">
    <citation type="submission" date="2011-10" db="EMBL/GenBank/DDBJ databases">
        <title>The complete genome of chromosome of Thermovirga lienii DSM 17291.</title>
        <authorList>
            <consortium name="US DOE Joint Genome Institute (JGI-PGF)"/>
            <person name="Lucas S."/>
            <person name="Copeland A."/>
            <person name="Lapidus A."/>
            <person name="Glavina del Rio T."/>
            <person name="Dalin E."/>
            <person name="Tice H."/>
            <person name="Bruce D."/>
            <person name="Goodwin L."/>
            <person name="Pitluck S."/>
            <person name="Peters L."/>
            <person name="Mikhailova N."/>
            <person name="Saunders E."/>
            <person name="Kyrpides N."/>
            <person name="Mavromatis K."/>
            <person name="Ivanova N."/>
            <person name="Last F.I."/>
            <person name="Brettin T."/>
            <person name="Detter J.C."/>
            <person name="Han C."/>
            <person name="Larimer F."/>
            <person name="Land M."/>
            <person name="Hauser L."/>
            <person name="Markowitz V."/>
            <person name="Cheng J.-F."/>
            <person name="Hugenholtz P."/>
            <person name="Woyke T."/>
            <person name="Wu D."/>
            <person name="Spring S."/>
            <person name="Schroeder M."/>
            <person name="Brambilla E.-M."/>
            <person name="Klenk H.-P."/>
            <person name="Eisen J.A."/>
        </authorList>
    </citation>
    <scope>NUCLEOTIDE SEQUENCE [LARGE SCALE GENOMIC DNA]</scope>
    <source>
        <strain evidence="11">ATCC BAA-1197 / DSM 17291 / Cas60314</strain>
    </source>
</reference>
<proteinExistence type="inferred from homology"/>
<dbReference type="EMBL" id="CP003096">
    <property type="protein sequence ID" value="AER66014.1"/>
    <property type="molecule type" value="Genomic_DNA"/>
</dbReference>
<comment type="similarity">
    <text evidence="6">Belongs to the ABC-4 integral membrane protein family.</text>
</comment>
<dbReference type="AlphaFoldDB" id="G7V6Q5"/>
<comment type="subcellular location">
    <subcellularLocation>
        <location evidence="1">Cell membrane</location>
        <topology evidence="1">Multi-pass membrane protein</topology>
    </subcellularLocation>
</comment>
<dbReference type="GO" id="GO:0005886">
    <property type="term" value="C:plasma membrane"/>
    <property type="evidence" value="ECO:0007669"/>
    <property type="project" value="UniProtKB-SubCell"/>
</dbReference>
<evidence type="ECO:0000256" key="5">
    <source>
        <dbReference type="ARBA" id="ARBA00023136"/>
    </source>
</evidence>
<dbReference type="KEGG" id="tli:Tlie_0274"/>
<name>G7V6Q5_THELD</name>
<keyword evidence="11" id="KW-1185">Reference proteome</keyword>
<evidence type="ECO:0000313" key="10">
    <source>
        <dbReference type="EMBL" id="AER66014.1"/>
    </source>
</evidence>
<dbReference type="HOGENOM" id="CLU_005531_2_0_0"/>
<dbReference type="Pfam" id="PF12704">
    <property type="entry name" value="MacB_PCD"/>
    <property type="match status" value="1"/>
</dbReference>
<organism evidence="10 11">
    <name type="scientific">Thermovirga lienii (strain ATCC BAA-1197 / DSM 17291 / Cas60314)</name>
    <dbReference type="NCBI Taxonomy" id="580340"/>
    <lineage>
        <taxon>Bacteria</taxon>
        <taxon>Thermotogati</taxon>
        <taxon>Synergistota</taxon>
        <taxon>Synergistia</taxon>
        <taxon>Synergistales</taxon>
        <taxon>Thermovirgaceae</taxon>
        <taxon>Thermovirga</taxon>
    </lineage>
</organism>
<keyword evidence="4 7" id="KW-1133">Transmembrane helix</keyword>
<dbReference type="Pfam" id="PF02687">
    <property type="entry name" value="FtsX"/>
    <property type="match status" value="2"/>
</dbReference>
<evidence type="ECO:0000259" key="8">
    <source>
        <dbReference type="Pfam" id="PF02687"/>
    </source>
</evidence>
<feature type="transmembrane region" description="Helical" evidence="7">
    <location>
        <begin position="272"/>
        <end position="293"/>
    </location>
</feature>
<gene>
    <name evidence="10" type="ordered locus">Tlie_0274</name>
</gene>
<keyword evidence="2" id="KW-1003">Cell membrane</keyword>
<evidence type="ECO:0000256" key="3">
    <source>
        <dbReference type="ARBA" id="ARBA00022692"/>
    </source>
</evidence>
<dbReference type="InterPro" id="IPR003838">
    <property type="entry name" value="ABC3_permease_C"/>
</dbReference>
<dbReference type="PANTHER" id="PTHR30572:SF4">
    <property type="entry name" value="ABC TRANSPORTER PERMEASE YTRF"/>
    <property type="match status" value="1"/>
</dbReference>
<feature type="transmembrane region" description="Helical" evidence="7">
    <location>
        <begin position="362"/>
        <end position="387"/>
    </location>
</feature>
<dbReference type="InterPro" id="IPR050250">
    <property type="entry name" value="Macrolide_Exporter_MacB"/>
</dbReference>
<feature type="transmembrane region" description="Helical" evidence="7">
    <location>
        <begin position="435"/>
        <end position="457"/>
    </location>
</feature>
<feature type="domain" description="MacB-like periplasmic core" evidence="9">
    <location>
        <begin position="20"/>
        <end position="237"/>
    </location>
</feature>
<sequence>MRTLWRKLFRTIVSTKGQFFAVLSVIAVGITLYVAMAAVSENLIHSKDLFYAETSFADHFFHVVNAPEGIGERIKAVKGVLAATARTQKDVPVLWEGKKRANLRLTGYPMPDNGELNRVKVIGGRMFDKYPKLGAVEVLINRQFAEAHKLKPGMDLDVAAEGKRKVLTIVGIAASPEFVYTVRDAAGLLEDPSTFGAAIMPENQIQELMGRKGSVNQVLIRFAPGAQKEEIVQKIKEILQPYGLLAEYPQKDQLSEAILRGELTQLRAFSRFLPTIFLAIALLMQFVFVGRLVKTQRGQIGLLKALGYSNISLLFLYGSYAFLATTIGAFVGIALGYGLASLLVRLYSIFFNLPRLEETLRLGTAGAVAFLSITAGTTAGLAAAWGITSIRPAESMRPTFPKATKRSFLERIPILWNHLGLQWRMSFRSLSRSRFRAFVTAMGAIFSIALLVVSLFSKDSMDDLMRRHFSYDRQYDYLVRIISPVKEGEILNISRIDGVLEAEPFLELPVRIKLGRKNREDVLLAMEPSPSLVRITNQEGKELPLPEEGLLLDWFTAQKLEAKVGDELQVQSMLDLGPPRYGIFRVEGITKRAMGSASMVSLKEANRLLNEQNVVSGVMLKIDPGLSDKVERELERMVNISSVLNKKDERAYFQKNLGYMYYSIGILVLFSSVLGFAIIYNSSVIALSERKRTLAALKALGMTNQEVAVYLWSEDGFLLFWGIILGLPLGKVLSELYAVAVSTDLFSFNVIIYKSTYFLAACGGIVLGIFAWILALKGVKELKMIEILKAND</sequence>
<dbReference type="PANTHER" id="PTHR30572">
    <property type="entry name" value="MEMBRANE COMPONENT OF TRANSPORTER-RELATED"/>
    <property type="match status" value="1"/>
</dbReference>
<accession>G7V6Q5</accession>
<evidence type="ECO:0000256" key="7">
    <source>
        <dbReference type="SAM" id="Phobius"/>
    </source>
</evidence>
<dbReference type="GO" id="GO:0022857">
    <property type="term" value="F:transmembrane transporter activity"/>
    <property type="evidence" value="ECO:0007669"/>
    <property type="project" value="TreeGrafter"/>
</dbReference>
<evidence type="ECO:0008006" key="12">
    <source>
        <dbReference type="Google" id="ProtNLM"/>
    </source>
</evidence>
<dbReference type="Proteomes" id="UP000005868">
    <property type="component" value="Chromosome"/>
</dbReference>
<feature type="domain" description="ABC3 transporter permease C-terminal" evidence="8">
    <location>
        <begin position="666"/>
        <end position="778"/>
    </location>
</feature>
<feature type="transmembrane region" description="Helical" evidence="7">
    <location>
        <begin position="659"/>
        <end position="687"/>
    </location>
</feature>
<feature type="transmembrane region" description="Helical" evidence="7">
    <location>
        <begin position="707"/>
        <end position="729"/>
    </location>
</feature>
<dbReference type="eggNOG" id="COG0577">
    <property type="taxonomic scope" value="Bacteria"/>
</dbReference>
<evidence type="ECO:0000256" key="4">
    <source>
        <dbReference type="ARBA" id="ARBA00022989"/>
    </source>
</evidence>
<feature type="transmembrane region" description="Helical" evidence="7">
    <location>
        <begin position="329"/>
        <end position="350"/>
    </location>
</feature>
<evidence type="ECO:0000256" key="1">
    <source>
        <dbReference type="ARBA" id="ARBA00004651"/>
    </source>
</evidence>
<dbReference type="OrthoDB" id="5137249at2"/>
<keyword evidence="5 7" id="KW-0472">Membrane</keyword>
<protein>
    <recommendedName>
        <fullName evidence="12">ABC3 transporter permease protein domain-containing protein</fullName>
    </recommendedName>
</protein>
<evidence type="ECO:0000313" key="11">
    <source>
        <dbReference type="Proteomes" id="UP000005868"/>
    </source>
</evidence>
<feature type="transmembrane region" description="Helical" evidence="7">
    <location>
        <begin position="758"/>
        <end position="776"/>
    </location>
</feature>
<feature type="transmembrane region" description="Helical" evidence="7">
    <location>
        <begin position="20"/>
        <end position="39"/>
    </location>
</feature>
<evidence type="ECO:0000259" key="9">
    <source>
        <dbReference type="Pfam" id="PF12704"/>
    </source>
</evidence>
<feature type="transmembrane region" description="Helical" evidence="7">
    <location>
        <begin position="305"/>
        <end position="323"/>
    </location>
</feature>